<organism evidence="2 3">
    <name type="scientific">Scytonema hofmannii FACHB-248</name>
    <dbReference type="NCBI Taxonomy" id="1842502"/>
    <lineage>
        <taxon>Bacteria</taxon>
        <taxon>Bacillati</taxon>
        <taxon>Cyanobacteriota</taxon>
        <taxon>Cyanophyceae</taxon>
        <taxon>Nostocales</taxon>
        <taxon>Scytonemataceae</taxon>
        <taxon>Scytonema</taxon>
    </lineage>
</organism>
<feature type="transmembrane region" description="Helical" evidence="1">
    <location>
        <begin position="43"/>
        <end position="59"/>
    </location>
</feature>
<keyword evidence="1" id="KW-0812">Transmembrane</keyword>
<evidence type="ECO:0000313" key="2">
    <source>
        <dbReference type="EMBL" id="MBD2604025.1"/>
    </source>
</evidence>
<sequence length="130" mass="14691">MIQFLTTPIFYLTPYIFLWSVLNGLIVVGLLKLLKIKTAKRTQIATAITTAVAFILWNWSIEFNRSTIHLNVDHPYLRISWADALNGICVFALTALVLSMFTDKEAPAQFITKIASVAALLTIFTDTFFF</sequence>
<proteinExistence type="predicted"/>
<evidence type="ECO:0000313" key="3">
    <source>
        <dbReference type="Proteomes" id="UP000660380"/>
    </source>
</evidence>
<accession>A0ABR8GLU4</accession>
<keyword evidence="1" id="KW-1133">Transmembrane helix</keyword>
<protein>
    <submittedName>
        <fullName evidence="2">Uncharacterized protein</fullName>
    </submittedName>
</protein>
<gene>
    <name evidence="2" type="ORF">H6G81_05645</name>
</gene>
<feature type="transmembrane region" description="Helical" evidence="1">
    <location>
        <begin position="110"/>
        <end position="129"/>
    </location>
</feature>
<feature type="transmembrane region" description="Helical" evidence="1">
    <location>
        <begin position="79"/>
        <end position="98"/>
    </location>
</feature>
<evidence type="ECO:0000256" key="1">
    <source>
        <dbReference type="SAM" id="Phobius"/>
    </source>
</evidence>
<dbReference type="RefSeq" id="WP_029631296.1">
    <property type="nucleotide sequence ID" value="NZ_JACJTA010000008.1"/>
</dbReference>
<reference evidence="2 3" key="1">
    <citation type="journal article" date="2020" name="ISME J.">
        <title>Comparative genomics reveals insights into cyanobacterial evolution and habitat adaptation.</title>
        <authorList>
            <person name="Chen M.Y."/>
            <person name="Teng W.K."/>
            <person name="Zhao L."/>
            <person name="Hu C.X."/>
            <person name="Zhou Y.K."/>
            <person name="Han B.P."/>
            <person name="Song L.R."/>
            <person name="Shu W.S."/>
        </authorList>
    </citation>
    <scope>NUCLEOTIDE SEQUENCE [LARGE SCALE GENOMIC DNA]</scope>
    <source>
        <strain evidence="2 3">FACHB-248</strain>
    </source>
</reference>
<feature type="transmembrane region" description="Helical" evidence="1">
    <location>
        <begin position="12"/>
        <end position="31"/>
    </location>
</feature>
<dbReference type="EMBL" id="JACJTA010000008">
    <property type="protein sequence ID" value="MBD2604025.1"/>
    <property type="molecule type" value="Genomic_DNA"/>
</dbReference>
<keyword evidence="3" id="KW-1185">Reference proteome</keyword>
<name>A0ABR8GLU4_9CYAN</name>
<dbReference type="Proteomes" id="UP000660380">
    <property type="component" value="Unassembled WGS sequence"/>
</dbReference>
<keyword evidence="1" id="KW-0472">Membrane</keyword>
<comment type="caution">
    <text evidence="2">The sequence shown here is derived from an EMBL/GenBank/DDBJ whole genome shotgun (WGS) entry which is preliminary data.</text>
</comment>